<dbReference type="InterPro" id="IPR002104">
    <property type="entry name" value="Integrase_catalytic"/>
</dbReference>
<evidence type="ECO:0000313" key="7">
    <source>
        <dbReference type="EMBL" id="VAW49081.1"/>
    </source>
</evidence>
<dbReference type="GO" id="GO:0006310">
    <property type="term" value="P:DNA recombination"/>
    <property type="evidence" value="ECO:0007669"/>
    <property type="project" value="UniProtKB-KW"/>
</dbReference>
<dbReference type="InterPro" id="IPR044068">
    <property type="entry name" value="CB"/>
</dbReference>
<evidence type="ECO:0000259" key="6">
    <source>
        <dbReference type="PROSITE" id="PS51900"/>
    </source>
</evidence>
<evidence type="ECO:0000259" key="5">
    <source>
        <dbReference type="PROSITE" id="PS51898"/>
    </source>
</evidence>
<evidence type="ECO:0000256" key="2">
    <source>
        <dbReference type="ARBA" id="ARBA00022908"/>
    </source>
</evidence>
<dbReference type="GO" id="GO:0015074">
    <property type="term" value="P:DNA integration"/>
    <property type="evidence" value="ECO:0007669"/>
    <property type="project" value="UniProtKB-KW"/>
</dbReference>
<dbReference type="Pfam" id="PF00589">
    <property type="entry name" value="Phage_integrase"/>
    <property type="match status" value="1"/>
</dbReference>
<dbReference type="PANTHER" id="PTHR30349:SF64">
    <property type="entry name" value="PROPHAGE INTEGRASE INTD-RELATED"/>
    <property type="match status" value="1"/>
</dbReference>
<dbReference type="PROSITE" id="PS51900">
    <property type="entry name" value="CB"/>
    <property type="match status" value="1"/>
</dbReference>
<dbReference type="AlphaFoldDB" id="A0A3B0W1B9"/>
<dbReference type="InterPro" id="IPR010998">
    <property type="entry name" value="Integrase_recombinase_N"/>
</dbReference>
<accession>A0A3B0W1B9</accession>
<dbReference type="Gene3D" id="1.10.150.130">
    <property type="match status" value="1"/>
</dbReference>
<sequence length="181" mass="21507">MIPKPRFLDLVRERIRVKHYSIRTEEAYVGWIKRFIFFHNKRHPKDMGKIEMEQFLTHLAVERNVAASTQNQALAALLFMYKEVLQIEPPWVENVTRAKKPVRLPVVLTKHEVKHLFEYIPRNYQLHVQLLYGCGLRLMELVRLRIQDIDFGYNTITVRSGKGDKDRRVMLPASTRTLILR</sequence>
<dbReference type="InterPro" id="IPR013762">
    <property type="entry name" value="Integrase-like_cat_sf"/>
</dbReference>
<keyword evidence="2" id="KW-0229">DNA integration</keyword>
<dbReference type="Gene3D" id="1.10.443.10">
    <property type="entry name" value="Intergrase catalytic core"/>
    <property type="match status" value="1"/>
</dbReference>
<evidence type="ECO:0000256" key="4">
    <source>
        <dbReference type="ARBA" id="ARBA00023172"/>
    </source>
</evidence>
<evidence type="ECO:0000256" key="1">
    <source>
        <dbReference type="ARBA" id="ARBA00008857"/>
    </source>
</evidence>
<dbReference type="InterPro" id="IPR011010">
    <property type="entry name" value="DNA_brk_join_enz"/>
</dbReference>
<comment type="similarity">
    <text evidence="1">Belongs to the 'phage' integrase family.</text>
</comment>
<evidence type="ECO:0000256" key="3">
    <source>
        <dbReference type="ARBA" id="ARBA00023125"/>
    </source>
</evidence>
<proteinExistence type="inferred from homology"/>
<feature type="domain" description="Tyr recombinase" evidence="5">
    <location>
        <begin position="103"/>
        <end position="181"/>
    </location>
</feature>
<dbReference type="PANTHER" id="PTHR30349">
    <property type="entry name" value="PHAGE INTEGRASE-RELATED"/>
    <property type="match status" value="1"/>
</dbReference>
<protein>
    <submittedName>
        <fullName evidence="7">Integron integrase IntIPac</fullName>
    </submittedName>
</protein>
<keyword evidence="3" id="KW-0238">DNA-binding</keyword>
<dbReference type="InterPro" id="IPR050090">
    <property type="entry name" value="Tyrosine_recombinase_XerCD"/>
</dbReference>
<name>A0A3B0W1B9_9ZZZZ</name>
<dbReference type="InterPro" id="IPR004107">
    <property type="entry name" value="Integrase_SAM-like_N"/>
</dbReference>
<dbReference type="SUPFAM" id="SSF56349">
    <property type="entry name" value="DNA breaking-rejoining enzymes"/>
    <property type="match status" value="1"/>
</dbReference>
<reference evidence="7" key="1">
    <citation type="submission" date="2018-06" db="EMBL/GenBank/DDBJ databases">
        <authorList>
            <person name="Zhirakovskaya E."/>
        </authorList>
    </citation>
    <scope>NUCLEOTIDE SEQUENCE</scope>
</reference>
<feature type="domain" description="Core-binding (CB)" evidence="6">
    <location>
        <begin position="2"/>
        <end position="85"/>
    </location>
</feature>
<dbReference type="PROSITE" id="PS51898">
    <property type="entry name" value="TYR_RECOMBINASE"/>
    <property type="match status" value="1"/>
</dbReference>
<gene>
    <name evidence="7" type="ORF">MNBD_GAMMA04-1008</name>
</gene>
<dbReference type="GO" id="GO:0003677">
    <property type="term" value="F:DNA binding"/>
    <property type="evidence" value="ECO:0007669"/>
    <property type="project" value="UniProtKB-KW"/>
</dbReference>
<dbReference type="EMBL" id="UOFB01000320">
    <property type="protein sequence ID" value="VAW49081.1"/>
    <property type="molecule type" value="Genomic_DNA"/>
</dbReference>
<organism evidence="7">
    <name type="scientific">hydrothermal vent metagenome</name>
    <dbReference type="NCBI Taxonomy" id="652676"/>
    <lineage>
        <taxon>unclassified sequences</taxon>
        <taxon>metagenomes</taxon>
        <taxon>ecological metagenomes</taxon>
    </lineage>
</organism>
<dbReference type="Pfam" id="PF13495">
    <property type="entry name" value="Phage_int_SAM_4"/>
    <property type="match status" value="1"/>
</dbReference>
<keyword evidence="4" id="KW-0233">DNA recombination</keyword>